<protein>
    <recommendedName>
        <fullName evidence="6">O-succinylhomoserine sulfhydrylase</fullName>
    </recommendedName>
</protein>
<dbReference type="GO" id="GO:0016829">
    <property type="term" value="F:lyase activity"/>
    <property type="evidence" value="ECO:0007669"/>
    <property type="project" value="UniProtKB-KW"/>
</dbReference>
<dbReference type="InterPro" id="IPR015424">
    <property type="entry name" value="PyrdxlP-dep_Trfase"/>
</dbReference>
<dbReference type="OrthoDB" id="9803887at2"/>
<dbReference type="InterPro" id="IPR015421">
    <property type="entry name" value="PyrdxlP-dep_Trfase_major"/>
</dbReference>
<comment type="similarity">
    <text evidence="5">Belongs to the trans-sulfuration enzymes family. MetZ subfamily.</text>
</comment>
<evidence type="ECO:0000256" key="1">
    <source>
        <dbReference type="ARBA" id="ARBA00001933"/>
    </source>
</evidence>
<evidence type="ECO:0000256" key="2">
    <source>
        <dbReference type="ARBA" id="ARBA00011881"/>
    </source>
</evidence>
<comment type="subunit">
    <text evidence="2">Homotetramer.</text>
</comment>
<dbReference type="GO" id="GO:0030170">
    <property type="term" value="F:pyridoxal phosphate binding"/>
    <property type="evidence" value="ECO:0007669"/>
    <property type="project" value="InterPro"/>
</dbReference>
<gene>
    <name evidence="9" type="ORF">SAMN04488123_101396</name>
</gene>
<dbReference type="PIRSF" id="PIRSF001434">
    <property type="entry name" value="CGS"/>
    <property type="match status" value="1"/>
</dbReference>
<dbReference type="Proteomes" id="UP000198853">
    <property type="component" value="Unassembled WGS sequence"/>
</dbReference>
<dbReference type="Gene3D" id="3.40.640.10">
    <property type="entry name" value="Type I PLP-dependent aspartate aminotransferase-like (Major domain)"/>
    <property type="match status" value="1"/>
</dbReference>
<feature type="modified residue" description="N6-(pyridoxal phosphate)lysine" evidence="7">
    <location>
        <position position="208"/>
    </location>
</feature>
<dbReference type="GO" id="GO:0019346">
    <property type="term" value="P:transsulfuration"/>
    <property type="evidence" value="ECO:0007669"/>
    <property type="project" value="InterPro"/>
</dbReference>
<dbReference type="FunFam" id="3.90.1150.10:FF:000033">
    <property type="entry name" value="Cystathionine gamma-synthase"/>
    <property type="match status" value="1"/>
</dbReference>
<dbReference type="AlphaFoldDB" id="A0A1G8JU49"/>
<dbReference type="RefSeq" id="WP_090395852.1">
    <property type="nucleotide sequence ID" value="NZ_FNEN01000001.1"/>
</dbReference>
<organism evidence="9 10">
    <name type="scientific">Natribacillus halophilus</name>
    <dbReference type="NCBI Taxonomy" id="549003"/>
    <lineage>
        <taxon>Bacteria</taxon>
        <taxon>Bacillati</taxon>
        <taxon>Bacillota</taxon>
        <taxon>Bacilli</taxon>
        <taxon>Bacillales</taxon>
        <taxon>Bacillaceae</taxon>
        <taxon>Natribacillus</taxon>
    </lineage>
</organism>
<evidence type="ECO:0000256" key="6">
    <source>
        <dbReference type="ARBA" id="ARBA00071157"/>
    </source>
</evidence>
<dbReference type="FunFam" id="3.40.640.10:FF:000035">
    <property type="entry name" value="O-succinylhomoserine sulfhydrylase"/>
    <property type="match status" value="1"/>
</dbReference>
<dbReference type="InterPro" id="IPR015422">
    <property type="entry name" value="PyrdxlP-dep_Trfase_small"/>
</dbReference>
<dbReference type="GO" id="GO:0004124">
    <property type="term" value="F:cysteine synthase activity"/>
    <property type="evidence" value="ECO:0007669"/>
    <property type="project" value="TreeGrafter"/>
</dbReference>
<evidence type="ECO:0000313" key="9">
    <source>
        <dbReference type="EMBL" id="SDI34661.1"/>
    </source>
</evidence>
<evidence type="ECO:0000256" key="3">
    <source>
        <dbReference type="ARBA" id="ARBA00022679"/>
    </source>
</evidence>
<reference evidence="9 10" key="1">
    <citation type="submission" date="2016-10" db="EMBL/GenBank/DDBJ databases">
        <authorList>
            <person name="de Groot N.N."/>
        </authorList>
    </citation>
    <scope>NUCLEOTIDE SEQUENCE [LARGE SCALE GENOMIC DNA]</scope>
    <source>
        <strain evidence="9 10">DSM 21771</strain>
    </source>
</reference>
<dbReference type="PANTHER" id="PTHR43797">
    <property type="entry name" value="HOMOCYSTEINE/CYSTEINE SYNTHASE"/>
    <property type="match status" value="1"/>
</dbReference>
<dbReference type="Gene3D" id="3.90.1150.10">
    <property type="entry name" value="Aspartate Aminotransferase, domain 1"/>
    <property type="match status" value="1"/>
</dbReference>
<dbReference type="Pfam" id="PF01053">
    <property type="entry name" value="Cys_Met_Meta_PP"/>
    <property type="match status" value="1"/>
</dbReference>
<evidence type="ECO:0000256" key="5">
    <source>
        <dbReference type="ARBA" id="ARBA00060995"/>
    </source>
</evidence>
<keyword evidence="9" id="KW-0456">Lyase</keyword>
<dbReference type="NCBIfam" id="NF006096">
    <property type="entry name" value="PRK08248.1"/>
    <property type="match status" value="1"/>
</dbReference>
<dbReference type="CDD" id="cd00614">
    <property type="entry name" value="CGS_like"/>
    <property type="match status" value="1"/>
</dbReference>
<dbReference type="GO" id="GO:0005737">
    <property type="term" value="C:cytoplasm"/>
    <property type="evidence" value="ECO:0007669"/>
    <property type="project" value="TreeGrafter"/>
</dbReference>
<dbReference type="PANTHER" id="PTHR43797:SF2">
    <property type="entry name" value="HOMOCYSTEINE_CYSTEINE SYNTHASE"/>
    <property type="match status" value="1"/>
</dbReference>
<evidence type="ECO:0000256" key="7">
    <source>
        <dbReference type="PIRSR" id="PIRSR001434-2"/>
    </source>
</evidence>
<proteinExistence type="inferred from homology"/>
<dbReference type="NCBIfam" id="TIGR01326">
    <property type="entry name" value="OAH_OAS_sulfhy"/>
    <property type="match status" value="1"/>
</dbReference>
<sequence>MSEQWKLETSAIHAGQEVDPTTKARAVPIYQTTSYGFDDPDHAANLFSLAEPGNIYNRIMNPTNDVLEKRLAAMEGGVGALATASGSAALYLAILNICRTGDEIVSSSSLYGGTNNLFAHTLPDIGIHVHFVESDDPEAFRAAITDKTKLVFAEVIGNPEGNVLDTRAVADVAHEARIPLMVDATLATPILNRPIDHGADIVVHSATKFIGGHGTTMGGVIVDSGQFDWSAGDFPMLTEPDPSYHGLVLTEAVGELAFIMRARIRLMRDIGPALSPTNAFHLLQGLETLHLRMERHSENAQKVAEYLENHPSVEWVNYAGLPSHPSYELGQTYFPKGQGAILTFGVKGGYEAGKSFIEKVNLHSHVANVGDAKSLVIHPGSTTHQQLTEEEQRRAGVSPELVRLSVGIEHVDDIIADIEQALE</sequence>
<dbReference type="GO" id="GO:0003961">
    <property type="term" value="F:O-acetylhomoserine aminocarboxypropyltransferase activity"/>
    <property type="evidence" value="ECO:0007669"/>
    <property type="project" value="TreeGrafter"/>
</dbReference>
<evidence type="ECO:0000256" key="8">
    <source>
        <dbReference type="RuleBase" id="RU362118"/>
    </source>
</evidence>
<keyword evidence="3" id="KW-0808">Transferase</keyword>
<dbReference type="GO" id="GO:0006535">
    <property type="term" value="P:cysteine biosynthetic process from serine"/>
    <property type="evidence" value="ECO:0007669"/>
    <property type="project" value="TreeGrafter"/>
</dbReference>
<name>A0A1G8JU49_9BACI</name>
<dbReference type="PROSITE" id="PS00868">
    <property type="entry name" value="CYS_MET_METAB_PP"/>
    <property type="match status" value="1"/>
</dbReference>
<dbReference type="InterPro" id="IPR000277">
    <property type="entry name" value="Cys/Met-Metab_PyrdxlP-dep_enz"/>
</dbReference>
<dbReference type="InterPro" id="IPR054542">
    <property type="entry name" value="Cys_met_metab_PP"/>
</dbReference>
<dbReference type="GO" id="GO:0071269">
    <property type="term" value="P:L-homocysteine biosynthetic process"/>
    <property type="evidence" value="ECO:0007669"/>
    <property type="project" value="TreeGrafter"/>
</dbReference>
<dbReference type="InterPro" id="IPR006235">
    <property type="entry name" value="OAc-hSer/O-AcSer_sulfhydrylase"/>
</dbReference>
<evidence type="ECO:0000313" key="10">
    <source>
        <dbReference type="Proteomes" id="UP000198853"/>
    </source>
</evidence>
<comment type="cofactor">
    <cofactor evidence="1 8">
        <name>pyridoxal 5'-phosphate</name>
        <dbReference type="ChEBI" id="CHEBI:597326"/>
    </cofactor>
</comment>
<keyword evidence="10" id="KW-1185">Reference proteome</keyword>
<evidence type="ECO:0000256" key="4">
    <source>
        <dbReference type="ARBA" id="ARBA00022898"/>
    </source>
</evidence>
<dbReference type="SUPFAM" id="SSF53383">
    <property type="entry name" value="PLP-dependent transferases"/>
    <property type="match status" value="1"/>
</dbReference>
<accession>A0A1G8JU49</accession>
<dbReference type="EMBL" id="FNEN01000001">
    <property type="protein sequence ID" value="SDI34661.1"/>
    <property type="molecule type" value="Genomic_DNA"/>
</dbReference>
<keyword evidence="4 7" id="KW-0663">Pyridoxal phosphate</keyword>